<dbReference type="KEGG" id="boz:DBV39_09905"/>
<reference evidence="1 2" key="1">
    <citation type="submission" date="2018-04" db="EMBL/GenBank/DDBJ databases">
        <title>Bordetella sp. HZ20 isolated from seawater.</title>
        <authorList>
            <person name="Sun C."/>
        </authorList>
    </citation>
    <scope>NUCLEOTIDE SEQUENCE [LARGE SCALE GENOMIC DNA]</scope>
    <source>
        <strain evidence="1 2">HZ20</strain>
    </source>
</reference>
<dbReference type="RefSeq" id="WP_108621397.1">
    <property type="nucleotide sequence ID" value="NZ_CP028901.1"/>
</dbReference>
<sequence length="100" mass="10935">MSDSNQQHVVYGFISAIEQREQAERLMNAALLREKNHLKGQAAMGAALARFAISSADNADTVLKFAAQLDLMPNEKKAAYPLLKEIADLAAMQTTKSTLQ</sequence>
<name>A0A2R4XJP0_9BURK</name>
<evidence type="ECO:0000313" key="1">
    <source>
        <dbReference type="EMBL" id="AWB33973.1"/>
    </source>
</evidence>
<proteinExistence type="predicted"/>
<keyword evidence="2" id="KW-1185">Reference proteome</keyword>
<dbReference type="AlphaFoldDB" id="A0A2R4XJP0"/>
<protein>
    <submittedName>
        <fullName evidence="1">Uncharacterized protein</fullName>
    </submittedName>
</protein>
<dbReference type="EMBL" id="CP028901">
    <property type="protein sequence ID" value="AWB33973.1"/>
    <property type="molecule type" value="Genomic_DNA"/>
</dbReference>
<organism evidence="1 2">
    <name type="scientific">Orrella marina</name>
    <dbReference type="NCBI Taxonomy" id="2163011"/>
    <lineage>
        <taxon>Bacteria</taxon>
        <taxon>Pseudomonadati</taxon>
        <taxon>Pseudomonadota</taxon>
        <taxon>Betaproteobacteria</taxon>
        <taxon>Burkholderiales</taxon>
        <taxon>Alcaligenaceae</taxon>
        <taxon>Orrella</taxon>
    </lineage>
</organism>
<dbReference type="Proteomes" id="UP000244571">
    <property type="component" value="Chromosome"/>
</dbReference>
<evidence type="ECO:0000313" key="2">
    <source>
        <dbReference type="Proteomes" id="UP000244571"/>
    </source>
</evidence>
<accession>A0A2R4XJP0</accession>
<gene>
    <name evidence="1" type="ORF">DBV39_09905</name>
</gene>